<dbReference type="Proteomes" id="UP000241769">
    <property type="component" value="Unassembled WGS sequence"/>
</dbReference>
<proteinExistence type="predicted"/>
<dbReference type="AlphaFoldDB" id="A0A2P6NIQ6"/>
<evidence type="ECO:0000313" key="2">
    <source>
        <dbReference type="EMBL" id="PRP83822.1"/>
    </source>
</evidence>
<feature type="region of interest" description="Disordered" evidence="1">
    <location>
        <begin position="1"/>
        <end position="25"/>
    </location>
</feature>
<dbReference type="InParanoid" id="A0A2P6NIQ6"/>
<evidence type="ECO:0000256" key="1">
    <source>
        <dbReference type="SAM" id="MobiDB-lite"/>
    </source>
</evidence>
<gene>
    <name evidence="2" type="ORF">PROFUN_08937</name>
</gene>
<name>A0A2P6NIQ6_9EUKA</name>
<keyword evidence="3" id="KW-1185">Reference proteome</keyword>
<reference evidence="2 3" key="1">
    <citation type="journal article" date="2018" name="Genome Biol. Evol.">
        <title>Multiple Roots of Fruiting Body Formation in Amoebozoa.</title>
        <authorList>
            <person name="Hillmann F."/>
            <person name="Forbes G."/>
            <person name="Novohradska S."/>
            <person name="Ferling I."/>
            <person name="Riege K."/>
            <person name="Groth M."/>
            <person name="Westermann M."/>
            <person name="Marz M."/>
            <person name="Spaller T."/>
            <person name="Winckler T."/>
            <person name="Schaap P."/>
            <person name="Glockner G."/>
        </authorList>
    </citation>
    <scope>NUCLEOTIDE SEQUENCE [LARGE SCALE GENOMIC DNA]</scope>
    <source>
        <strain evidence="2 3">Jena</strain>
    </source>
</reference>
<sequence length="139" mass="16154">MPVVERPSRDARMNSNNEEDTEEDDTLYSDSYLDHLSDAVCSEEANRTGSVSVGSCVPVLVQIVSRLQGRHVSDAHRLLGLNRYHVHKQIYPKYHRSRPWRCHIEEPSHMVISQTLNRNKETWIPMIGRNAQSRDIRFE</sequence>
<protein>
    <submittedName>
        <fullName evidence="2">Uncharacterized protein</fullName>
    </submittedName>
</protein>
<dbReference type="EMBL" id="MDYQ01000075">
    <property type="protein sequence ID" value="PRP83822.1"/>
    <property type="molecule type" value="Genomic_DNA"/>
</dbReference>
<evidence type="ECO:0000313" key="3">
    <source>
        <dbReference type="Proteomes" id="UP000241769"/>
    </source>
</evidence>
<feature type="compositionally biased region" description="Basic and acidic residues" evidence="1">
    <location>
        <begin position="1"/>
        <end position="12"/>
    </location>
</feature>
<accession>A0A2P6NIQ6</accession>
<organism evidence="2 3">
    <name type="scientific">Planoprotostelium fungivorum</name>
    <dbReference type="NCBI Taxonomy" id="1890364"/>
    <lineage>
        <taxon>Eukaryota</taxon>
        <taxon>Amoebozoa</taxon>
        <taxon>Evosea</taxon>
        <taxon>Variosea</taxon>
        <taxon>Cavosteliida</taxon>
        <taxon>Cavosteliaceae</taxon>
        <taxon>Planoprotostelium</taxon>
    </lineage>
</organism>
<comment type="caution">
    <text evidence="2">The sequence shown here is derived from an EMBL/GenBank/DDBJ whole genome shotgun (WGS) entry which is preliminary data.</text>
</comment>